<name>A0AAV7TVL1_PLEWA</name>
<reference evidence="1" key="1">
    <citation type="journal article" date="2022" name="bioRxiv">
        <title>Sequencing and chromosome-scale assembly of the giantPleurodeles waltlgenome.</title>
        <authorList>
            <person name="Brown T."/>
            <person name="Elewa A."/>
            <person name="Iarovenko S."/>
            <person name="Subramanian E."/>
            <person name="Araus A.J."/>
            <person name="Petzold A."/>
            <person name="Susuki M."/>
            <person name="Suzuki K.-i.T."/>
            <person name="Hayashi T."/>
            <person name="Toyoda A."/>
            <person name="Oliveira C."/>
            <person name="Osipova E."/>
            <person name="Leigh N.D."/>
            <person name="Simon A."/>
            <person name="Yun M.H."/>
        </authorList>
    </citation>
    <scope>NUCLEOTIDE SEQUENCE</scope>
    <source>
        <strain evidence="1">20211129_DDA</strain>
        <tissue evidence="1">Liver</tissue>
    </source>
</reference>
<comment type="caution">
    <text evidence="1">The sequence shown here is derived from an EMBL/GenBank/DDBJ whole genome shotgun (WGS) entry which is preliminary data.</text>
</comment>
<keyword evidence="2" id="KW-1185">Reference proteome</keyword>
<dbReference type="Proteomes" id="UP001066276">
    <property type="component" value="Chromosome 3_2"/>
</dbReference>
<protein>
    <submittedName>
        <fullName evidence="1">Uncharacterized protein</fullName>
    </submittedName>
</protein>
<dbReference type="AlphaFoldDB" id="A0AAV7TVL1"/>
<evidence type="ECO:0000313" key="1">
    <source>
        <dbReference type="EMBL" id="KAJ1180481.1"/>
    </source>
</evidence>
<gene>
    <name evidence="1" type="ORF">NDU88_005702</name>
</gene>
<sequence length="100" mass="11056">MTSPRIQSTLVKNARLSMAPMDLASDESGDQAKLCMGDWVAINRLARQSETVNQVLPTPTENLFGTPKALISDIENSHETSAEIGMVTKRKVQNKRLNEE</sequence>
<evidence type="ECO:0000313" key="2">
    <source>
        <dbReference type="Proteomes" id="UP001066276"/>
    </source>
</evidence>
<proteinExistence type="predicted"/>
<dbReference type="EMBL" id="JANPWB010000006">
    <property type="protein sequence ID" value="KAJ1180481.1"/>
    <property type="molecule type" value="Genomic_DNA"/>
</dbReference>
<organism evidence="1 2">
    <name type="scientific">Pleurodeles waltl</name>
    <name type="common">Iberian ribbed newt</name>
    <dbReference type="NCBI Taxonomy" id="8319"/>
    <lineage>
        <taxon>Eukaryota</taxon>
        <taxon>Metazoa</taxon>
        <taxon>Chordata</taxon>
        <taxon>Craniata</taxon>
        <taxon>Vertebrata</taxon>
        <taxon>Euteleostomi</taxon>
        <taxon>Amphibia</taxon>
        <taxon>Batrachia</taxon>
        <taxon>Caudata</taxon>
        <taxon>Salamandroidea</taxon>
        <taxon>Salamandridae</taxon>
        <taxon>Pleurodelinae</taxon>
        <taxon>Pleurodeles</taxon>
    </lineage>
</organism>
<accession>A0AAV7TVL1</accession>